<feature type="transmembrane region" description="Helical" evidence="12">
    <location>
        <begin position="936"/>
        <end position="955"/>
    </location>
</feature>
<feature type="chain" id="PRO_5040198234" description="ABC transporter domain-containing protein" evidence="13">
    <location>
        <begin position="27"/>
        <end position="1048"/>
    </location>
</feature>
<dbReference type="InterPro" id="IPR003439">
    <property type="entry name" value="ABC_transporter-like_ATP-bd"/>
</dbReference>
<evidence type="ECO:0000256" key="8">
    <source>
        <dbReference type="ARBA" id="ARBA00022840"/>
    </source>
</evidence>
<gene>
    <name evidence="15" type="ORF">BJ322DRAFT_1090643</name>
</gene>
<dbReference type="CDD" id="cd00055">
    <property type="entry name" value="EGF_Lam"/>
    <property type="match status" value="1"/>
</dbReference>
<dbReference type="Pfam" id="PF01061">
    <property type="entry name" value="ABC2_membrane"/>
    <property type="match status" value="1"/>
</dbReference>
<evidence type="ECO:0000256" key="9">
    <source>
        <dbReference type="ARBA" id="ARBA00022989"/>
    </source>
</evidence>
<keyword evidence="4 12" id="KW-0812">Transmembrane</keyword>
<accession>A0A9P6H3Z7</accession>
<keyword evidence="3" id="KW-0813">Transport</keyword>
<dbReference type="InterPro" id="IPR000742">
    <property type="entry name" value="EGF"/>
</dbReference>
<protein>
    <recommendedName>
        <fullName evidence="14">ABC transporter domain-containing protein</fullName>
    </recommendedName>
</protein>
<reference evidence="15" key="1">
    <citation type="journal article" date="2020" name="Nat. Commun.">
        <title>Large-scale genome sequencing of mycorrhizal fungi provides insights into the early evolution of symbiotic traits.</title>
        <authorList>
            <person name="Miyauchi S."/>
            <person name="Kiss E."/>
            <person name="Kuo A."/>
            <person name="Drula E."/>
            <person name="Kohler A."/>
            <person name="Sanchez-Garcia M."/>
            <person name="Morin E."/>
            <person name="Andreopoulos B."/>
            <person name="Barry K.W."/>
            <person name="Bonito G."/>
            <person name="Buee M."/>
            <person name="Carver A."/>
            <person name="Chen C."/>
            <person name="Cichocki N."/>
            <person name="Clum A."/>
            <person name="Culley D."/>
            <person name="Crous P.W."/>
            <person name="Fauchery L."/>
            <person name="Girlanda M."/>
            <person name="Hayes R.D."/>
            <person name="Keri Z."/>
            <person name="LaButti K."/>
            <person name="Lipzen A."/>
            <person name="Lombard V."/>
            <person name="Magnuson J."/>
            <person name="Maillard F."/>
            <person name="Murat C."/>
            <person name="Nolan M."/>
            <person name="Ohm R.A."/>
            <person name="Pangilinan J."/>
            <person name="Pereira M.F."/>
            <person name="Perotto S."/>
            <person name="Peter M."/>
            <person name="Pfister S."/>
            <person name="Riley R."/>
            <person name="Sitrit Y."/>
            <person name="Stielow J.B."/>
            <person name="Szollosi G."/>
            <person name="Zifcakova L."/>
            <person name="Stursova M."/>
            <person name="Spatafora J.W."/>
            <person name="Tedersoo L."/>
            <person name="Vaario L.M."/>
            <person name="Yamada A."/>
            <person name="Yan M."/>
            <person name="Wang P."/>
            <person name="Xu J."/>
            <person name="Bruns T."/>
            <person name="Baldrian P."/>
            <person name="Vilgalys R."/>
            <person name="Dunand C."/>
            <person name="Henrissat B."/>
            <person name="Grigoriev I.V."/>
            <person name="Hibbett D."/>
            <person name="Nagy L.G."/>
            <person name="Martin F.M."/>
        </authorList>
    </citation>
    <scope>NUCLEOTIDE SEQUENCE</scope>
    <source>
        <strain evidence="15">UH-Tt-Lm1</strain>
    </source>
</reference>
<dbReference type="InterPro" id="IPR027417">
    <property type="entry name" value="P-loop_NTPase"/>
</dbReference>
<comment type="similarity">
    <text evidence="2">Belongs to the ABC transporter superfamily. ABCG family. Eye pigment precursor importer (TC 3.A.1.204) subfamily.</text>
</comment>
<dbReference type="Gene3D" id="3.40.50.300">
    <property type="entry name" value="P-loop containing nucleotide triphosphate hydrolases"/>
    <property type="match status" value="1"/>
</dbReference>
<keyword evidence="9 12" id="KW-1133">Transmembrane helix</keyword>
<feature type="signal peptide" evidence="13">
    <location>
        <begin position="1"/>
        <end position="26"/>
    </location>
</feature>
<feature type="transmembrane region" description="Helical" evidence="12">
    <location>
        <begin position="792"/>
        <end position="814"/>
    </location>
</feature>
<dbReference type="InterPro" id="IPR043926">
    <property type="entry name" value="ABCG_dom"/>
</dbReference>
<dbReference type="GO" id="GO:0005524">
    <property type="term" value="F:ATP binding"/>
    <property type="evidence" value="ECO:0007669"/>
    <property type="project" value="UniProtKB-KW"/>
</dbReference>
<dbReference type="InterPro" id="IPR013525">
    <property type="entry name" value="ABC2_TM"/>
</dbReference>
<dbReference type="GO" id="GO:0140359">
    <property type="term" value="F:ABC-type transporter activity"/>
    <property type="evidence" value="ECO:0007669"/>
    <property type="project" value="InterPro"/>
</dbReference>
<keyword evidence="5 13" id="KW-0732">Signal</keyword>
<evidence type="ECO:0000313" key="16">
    <source>
        <dbReference type="Proteomes" id="UP000736335"/>
    </source>
</evidence>
<dbReference type="InterPro" id="IPR002049">
    <property type="entry name" value="LE_dom"/>
</dbReference>
<evidence type="ECO:0000256" key="2">
    <source>
        <dbReference type="ARBA" id="ARBA00005814"/>
    </source>
</evidence>
<dbReference type="PANTHER" id="PTHR48041">
    <property type="entry name" value="ABC TRANSPORTER G FAMILY MEMBER 28"/>
    <property type="match status" value="1"/>
</dbReference>
<evidence type="ECO:0000256" key="4">
    <source>
        <dbReference type="ARBA" id="ARBA00022692"/>
    </source>
</evidence>
<keyword evidence="10 12" id="KW-0472">Membrane</keyword>
<feature type="transmembrane region" description="Helical" evidence="12">
    <location>
        <begin position="1022"/>
        <end position="1044"/>
    </location>
</feature>
<evidence type="ECO:0000256" key="11">
    <source>
        <dbReference type="ARBA" id="ARBA00023180"/>
    </source>
</evidence>
<dbReference type="FunFam" id="3.40.50.300:FF:000702">
    <property type="entry name" value="ABC transporter (Adp1)"/>
    <property type="match status" value="1"/>
</dbReference>
<evidence type="ECO:0000256" key="1">
    <source>
        <dbReference type="ARBA" id="ARBA00004477"/>
    </source>
</evidence>
<evidence type="ECO:0000259" key="14">
    <source>
        <dbReference type="PROSITE" id="PS50893"/>
    </source>
</evidence>
<dbReference type="InterPro" id="IPR017871">
    <property type="entry name" value="ABC_transporter-like_CS"/>
</dbReference>
<feature type="transmembrane region" description="Helical" evidence="12">
    <location>
        <begin position="886"/>
        <end position="906"/>
    </location>
</feature>
<dbReference type="PROSITE" id="PS50893">
    <property type="entry name" value="ABC_TRANSPORTER_2"/>
    <property type="match status" value="1"/>
</dbReference>
<dbReference type="GO" id="GO:0005789">
    <property type="term" value="C:endoplasmic reticulum membrane"/>
    <property type="evidence" value="ECO:0007669"/>
    <property type="project" value="UniProtKB-SubCell"/>
</dbReference>
<dbReference type="InterPro" id="IPR050352">
    <property type="entry name" value="ABCG_transporters"/>
</dbReference>
<keyword evidence="16" id="KW-1185">Reference proteome</keyword>
<dbReference type="GO" id="GO:0016887">
    <property type="term" value="F:ATP hydrolysis activity"/>
    <property type="evidence" value="ECO:0007669"/>
    <property type="project" value="InterPro"/>
</dbReference>
<dbReference type="Pfam" id="PF00005">
    <property type="entry name" value="ABC_tran"/>
    <property type="match status" value="1"/>
</dbReference>
<dbReference type="Pfam" id="PF19055">
    <property type="entry name" value="ABC2_membrane_7"/>
    <property type="match status" value="1"/>
</dbReference>
<dbReference type="EMBL" id="WIUZ02000021">
    <property type="protein sequence ID" value="KAF9778965.1"/>
    <property type="molecule type" value="Genomic_DNA"/>
</dbReference>
<dbReference type="AlphaFoldDB" id="A0A9P6H3Z7"/>
<feature type="transmembrane region" description="Helical" evidence="12">
    <location>
        <begin position="339"/>
        <end position="361"/>
    </location>
</feature>
<proteinExistence type="inferred from homology"/>
<feature type="transmembrane region" description="Helical" evidence="12">
    <location>
        <begin position="826"/>
        <end position="848"/>
    </location>
</feature>
<name>A0A9P6H3Z7_9AGAM</name>
<sequence length="1048" mass="114826">MSLKRLSIPTALAALVLLSEAPLALASRNNTRLQYFAQDLPSSNFTFTGFSSLVPPKEKCPPCFNCRLPRFKCGQYGECDPYDGQCKCPPGWGGIDCLVPQCDSLADGDKRRLREDGKQCECKEGWEGINCNVCQSDKSCKAFPLRGQPDSALSDEADEDDLGGMRCYKGGETVFNNHQFCDVTNRKILDMLPGRPPQVTFSCDGDSNTCDFQFWTAQVESFYCALDTCQSTRKVDYDHNTTLYTCENIKCSCVPGRFICGEDGSVDISDFLTEEIKGPATFSCRSNAGCRFEEPAMNQLINDIFGDGYITLTCEGGECLHFSQVPGYVSPPKPDNTRWIALSIAGAGLVVVLSTVVFWYAGRAGSGDMGGIKLPESEAAKLMTDHILDGISGCVKPGQVMAIMGASGAGKSTFLDILARKNKKGTITGTTLVNGREVSDSEFRKVVGYVDQEDTLMPTLTAYETVLYSALLRLPREMSLEAKKYRTLETMQELGILGIKDMAIGSSGHRSISGGEKRRVSIACELVTSPSILFLDEPTSGLDAYNAYNVVESLASLARDYNRTVVFTIHQPRSNIVAMFDHLILLAQGKTVFSGEFTKCHDYLEQIRQPCPPGFNIADYLIDITMKAAPPPDSVEEASNPDSIIAATSDTNFRDEENGLGHQLSVRSSGEHSAAAPSLNTATGYIKRKTSQLMDAVSLHSHRSDTPPLTSELATLVEAYANSDIAQGIKNEVEVVRTAAHTGTNGNGTEGGETRDVVAESSLLRGRKRASWGTQFRILSGRAFKNLYRDPALLAAHYISSVGLALMCGLFYHNVPNTIGGFQNRLGVFFFILALFGFSSLTTLGLFANERILFMRERSNGYYSSFTYFSSKLLFDILPLRVVPPLLFGGIVYGLIGLVPDIAVYWKFMLTLVLFNLATATAVLLVSIIFESTSVASLVGTLLMLYNLLFTGLLINKDILGPSLQWLLTTSFFHAAYEALAVNELRYLQLKETKFGVEIDVPAATILSMFGFRAQAFWWPDIGSLGIFIAIFTIASYLALHFWVTEKR</sequence>
<dbReference type="Proteomes" id="UP000736335">
    <property type="component" value="Unassembled WGS sequence"/>
</dbReference>
<organism evidence="15 16">
    <name type="scientific">Thelephora terrestris</name>
    <dbReference type="NCBI Taxonomy" id="56493"/>
    <lineage>
        <taxon>Eukaryota</taxon>
        <taxon>Fungi</taxon>
        <taxon>Dikarya</taxon>
        <taxon>Basidiomycota</taxon>
        <taxon>Agaricomycotina</taxon>
        <taxon>Agaricomycetes</taxon>
        <taxon>Thelephorales</taxon>
        <taxon>Thelephoraceae</taxon>
        <taxon>Thelephora</taxon>
    </lineage>
</organism>
<evidence type="ECO:0000256" key="3">
    <source>
        <dbReference type="ARBA" id="ARBA00022448"/>
    </source>
</evidence>
<evidence type="ECO:0000313" key="15">
    <source>
        <dbReference type="EMBL" id="KAF9778965.1"/>
    </source>
</evidence>
<keyword evidence="7" id="KW-0256">Endoplasmic reticulum</keyword>
<keyword evidence="6" id="KW-0547">Nucleotide-binding</keyword>
<dbReference type="SUPFAM" id="SSF52540">
    <property type="entry name" value="P-loop containing nucleoside triphosphate hydrolases"/>
    <property type="match status" value="1"/>
</dbReference>
<dbReference type="CDD" id="cd03213">
    <property type="entry name" value="ABCG_EPDR"/>
    <property type="match status" value="1"/>
</dbReference>
<keyword evidence="8" id="KW-0067">ATP-binding</keyword>
<dbReference type="PROSITE" id="PS00211">
    <property type="entry name" value="ABC_TRANSPORTER_1"/>
    <property type="match status" value="1"/>
</dbReference>
<evidence type="ECO:0000256" key="5">
    <source>
        <dbReference type="ARBA" id="ARBA00022729"/>
    </source>
</evidence>
<evidence type="ECO:0000256" key="6">
    <source>
        <dbReference type="ARBA" id="ARBA00022741"/>
    </source>
</evidence>
<comment type="caution">
    <text evidence="15">The sequence shown here is derived from an EMBL/GenBank/DDBJ whole genome shotgun (WGS) entry which is preliminary data.</text>
</comment>
<feature type="transmembrane region" description="Helical" evidence="12">
    <location>
        <begin position="913"/>
        <end position="930"/>
    </location>
</feature>
<keyword evidence="11" id="KW-0325">Glycoprotein</keyword>
<feature type="domain" description="ABC transporter" evidence="14">
    <location>
        <begin position="372"/>
        <end position="613"/>
    </location>
</feature>
<dbReference type="OrthoDB" id="66620at2759"/>
<evidence type="ECO:0000256" key="12">
    <source>
        <dbReference type="SAM" id="Phobius"/>
    </source>
</evidence>
<dbReference type="SMART" id="SM00382">
    <property type="entry name" value="AAA"/>
    <property type="match status" value="1"/>
</dbReference>
<dbReference type="InterPro" id="IPR003593">
    <property type="entry name" value="AAA+_ATPase"/>
</dbReference>
<dbReference type="PANTHER" id="PTHR48041:SF2">
    <property type="entry name" value="ATP-DEPENDENT PERMEASE-RELATED"/>
    <property type="match status" value="1"/>
</dbReference>
<evidence type="ECO:0000256" key="10">
    <source>
        <dbReference type="ARBA" id="ARBA00023136"/>
    </source>
</evidence>
<evidence type="ECO:0000256" key="13">
    <source>
        <dbReference type="SAM" id="SignalP"/>
    </source>
</evidence>
<comment type="subcellular location">
    <subcellularLocation>
        <location evidence="1">Endoplasmic reticulum membrane</location>
        <topology evidence="1">Multi-pass membrane protein</topology>
    </subcellularLocation>
</comment>
<reference evidence="15" key="2">
    <citation type="submission" date="2020-11" db="EMBL/GenBank/DDBJ databases">
        <authorList>
            <consortium name="DOE Joint Genome Institute"/>
            <person name="Kuo A."/>
            <person name="Miyauchi S."/>
            <person name="Kiss E."/>
            <person name="Drula E."/>
            <person name="Kohler A."/>
            <person name="Sanchez-Garcia M."/>
            <person name="Andreopoulos B."/>
            <person name="Barry K.W."/>
            <person name="Bonito G."/>
            <person name="Buee M."/>
            <person name="Carver A."/>
            <person name="Chen C."/>
            <person name="Cichocki N."/>
            <person name="Clum A."/>
            <person name="Culley D."/>
            <person name="Crous P.W."/>
            <person name="Fauchery L."/>
            <person name="Girlanda M."/>
            <person name="Hayes R."/>
            <person name="Keri Z."/>
            <person name="Labutti K."/>
            <person name="Lipzen A."/>
            <person name="Lombard V."/>
            <person name="Magnuson J."/>
            <person name="Maillard F."/>
            <person name="Morin E."/>
            <person name="Murat C."/>
            <person name="Nolan M."/>
            <person name="Ohm R."/>
            <person name="Pangilinan J."/>
            <person name="Pereira M."/>
            <person name="Perotto S."/>
            <person name="Peter M."/>
            <person name="Riley R."/>
            <person name="Sitrit Y."/>
            <person name="Stielow B."/>
            <person name="Szollosi G."/>
            <person name="Zifcakova L."/>
            <person name="Stursova M."/>
            <person name="Spatafora J.W."/>
            <person name="Tedersoo L."/>
            <person name="Vaario L.-M."/>
            <person name="Yamada A."/>
            <person name="Yan M."/>
            <person name="Wang P."/>
            <person name="Xu J."/>
            <person name="Bruns T."/>
            <person name="Baldrian P."/>
            <person name="Vilgalys R."/>
            <person name="Henrissat B."/>
            <person name="Grigoriev I.V."/>
            <person name="Hibbett D."/>
            <person name="Nagy L.G."/>
            <person name="Martin F.M."/>
        </authorList>
    </citation>
    <scope>NUCLEOTIDE SEQUENCE</scope>
    <source>
        <strain evidence="15">UH-Tt-Lm1</strain>
    </source>
</reference>
<feature type="transmembrane region" description="Helical" evidence="12">
    <location>
        <begin position="995"/>
        <end position="1016"/>
    </location>
</feature>
<evidence type="ECO:0000256" key="7">
    <source>
        <dbReference type="ARBA" id="ARBA00022824"/>
    </source>
</evidence>
<dbReference type="PROSITE" id="PS00022">
    <property type="entry name" value="EGF_1"/>
    <property type="match status" value="1"/>
</dbReference>